<sequence length="309" mass="35500">MLLSLLLSGFFTFVELNCENLFDYLHDEGKQDVEYLPESTRHWTKKRYWHKLNNIAQELISCSEDGIPDLIALCEVENDSVMRDLTKRSLLRHAGYEYLMTTSPDQRGIDVALLYSPFTFAPIRSYPIRVEPIKGMRATRDILYVCGETVSGDTLHVFVVHQPSKFGGEKYSRPFRRVVADRVCQSIDSICSVSQNPKLLIAGDFNDGADGYSLLPYYQHDLQNITKDAKGGYGVRGTYKYKGEWESIDHILASPIIYNKVYSAVIHSPLFLLEDDTQYGGYRPRRTYNGMRYQPGYSDHLPLIVRFTF</sequence>
<dbReference type="PANTHER" id="PTHR42834:SF1">
    <property type="entry name" value="ENDONUCLEASE_EXONUCLEASE_PHOSPHATASE FAMILY PROTEIN (AFU_ORTHOLOGUE AFUA_3G09210)"/>
    <property type="match status" value="1"/>
</dbReference>
<dbReference type="SUPFAM" id="SSF56219">
    <property type="entry name" value="DNase I-like"/>
    <property type="match status" value="1"/>
</dbReference>
<dbReference type="RefSeq" id="WP_073206226.1">
    <property type="nucleotide sequence ID" value="NZ_FRBD01000005.1"/>
</dbReference>
<dbReference type="PANTHER" id="PTHR42834">
    <property type="entry name" value="ENDONUCLEASE/EXONUCLEASE/PHOSPHATASE FAMILY PROTEIN (AFU_ORTHOLOGUE AFUA_3G09210)"/>
    <property type="match status" value="1"/>
</dbReference>
<evidence type="ECO:0000313" key="2">
    <source>
        <dbReference type="EMBL" id="SHK53848.1"/>
    </source>
</evidence>
<accession>A0A1M6TAS0</accession>
<dbReference type="Pfam" id="PF19580">
    <property type="entry name" value="Exo_endo_phos_3"/>
    <property type="match status" value="1"/>
</dbReference>
<dbReference type="GO" id="GO:0004527">
    <property type="term" value="F:exonuclease activity"/>
    <property type="evidence" value="ECO:0007669"/>
    <property type="project" value="UniProtKB-KW"/>
</dbReference>
<dbReference type="GO" id="GO:0004519">
    <property type="term" value="F:endonuclease activity"/>
    <property type="evidence" value="ECO:0007669"/>
    <property type="project" value="UniProtKB-KW"/>
</dbReference>
<dbReference type="EMBL" id="FRBD01000005">
    <property type="protein sequence ID" value="SHK53848.1"/>
    <property type="molecule type" value="Genomic_DNA"/>
</dbReference>
<gene>
    <name evidence="2" type="ORF">SAMN05216463_105102</name>
</gene>
<organism evidence="2 3">
    <name type="scientific">Xylanibacter ruminicola</name>
    <name type="common">Prevotella ruminicola</name>
    <dbReference type="NCBI Taxonomy" id="839"/>
    <lineage>
        <taxon>Bacteria</taxon>
        <taxon>Pseudomonadati</taxon>
        <taxon>Bacteroidota</taxon>
        <taxon>Bacteroidia</taxon>
        <taxon>Bacteroidales</taxon>
        <taxon>Prevotellaceae</taxon>
        <taxon>Xylanibacter</taxon>
    </lineage>
</organism>
<protein>
    <submittedName>
        <fullName evidence="2">Metal-dependent hydrolase, endonuclease/exonuclease/phosphatase family</fullName>
    </submittedName>
</protein>
<dbReference type="InterPro" id="IPR036691">
    <property type="entry name" value="Endo/exonu/phosph_ase_sf"/>
</dbReference>
<dbReference type="AlphaFoldDB" id="A0A1M6TAS0"/>
<dbReference type="Proteomes" id="UP000184130">
    <property type="component" value="Unassembled WGS sequence"/>
</dbReference>
<reference evidence="2 3" key="1">
    <citation type="submission" date="2016-11" db="EMBL/GenBank/DDBJ databases">
        <authorList>
            <person name="Jaros S."/>
            <person name="Januszkiewicz K."/>
            <person name="Wedrychowicz H."/>
        </authorList>
    </citation>
    <scope>NUCLEOTIDE SEQUENCE [LARGE SCALE GENOMIC DNA]</scope>
    <source>
        <strain evidence="2 3">KHT3</strain>
    </source>
</reference>
<keyword evidence="2" id="KW-0378">Hydrolase</keyword>
<dbReference type="InterPro" id="IPR005135">
    <property type="entry name" value="Endo/exonuclease/phosphatase"/>
</dbReference>
<evidence type="ECO:0000259" key="1">
    <source>
        <dbReference type="Pfam" id="PF19580"/>
    </source>
</evidence>
<keyword evidence="2" id="KW-0540">Nuclease</keyword>
<name>A0A1M6TAS0_XYLRU</name>
<dbReference type="OrthoDB" id="9802724at2"/>
<feature type="domain" description="Endonuclease/exonuclease/phosphatase" evidence="1">
    <location>
        <begin position="16"/>
        <end position="306"/>
    </location>
</feature>
<keyword evidence="2" id="KW-0269">Exonuclease</keyword>
<keyword evidence="2" id="KW-0255">Endonuclease</keyword>
<evidence type="ECO:0000313" key="3">
    <source>
        <dbReference type="Proteomes" id="UP000184130"/>
    </source>
</evidence>
<dbReference type="Gene3D" id="3.60.10.10">
    <property type="entry name" value="Endonuclease/exonuclease/phosphatase"/>
    <property type="match status" value="1"/>
</dbReference>
<proteinExistence type="predicted"/>